<dbReference type="PANTHER" id="PTHR33540:SF2">
    <property type="entry name" value="TRNA THREONYLCARBAMOYLADENOSINE BIOSYNTHESIS PROTEIN TSAE"/>
    <property type="match status" value="1"/>
</dbReference>
<evidence type="ECO:0000256" key="3">
    <source>
        <dbReference type="ARBA" id="ARBA00019010"/>
    </source>
</evidence>
<dbReference type="SUPFAM" id="SSF52540">
    <property type="entry name" value="P-loop containing nucleoside triphosphate hydrolases"/>
    <property type="match status" value="1"/>
</dbReference>
<name>A0A832N4J6_9GAMM</name>
<dbReference type="GO" id="GO:0002949">
    <property type="term" value="P:tRNA threonylcarbamoyladenosine modification"/>
    <property type="evidence" value="ECO:0007669"/>
    <property type="project" value="InterPro"/>
</dbReference>
<dbReference type="GO" id="GO:0005524">
    <property type="term" value="F:ATP binding"/>
    <property type="evidence" value="ECO:0007669"/>
    <property type="project" value="UniProtKB-KW"/>
</dbReference>
<dbReference type="NCBIfam" id="TIGR00150">
    <property type="entry name" value="T6A_YjeE"/>
    <property type="match status" value="1"/>
</dbReference>
<keyword evidence="5" id="KW-0819">tRNA processing</keyword>
<accession>A0A832N4J6</accession>
<evidence type="ECO:0000256" key="10">
    <source>
        <dbReference type="ARBA" id="ARBA00032441"/>
    </source>
</evidence>
<dbReference type="EMBL" id="DRNF01000024">
    <property type="protein sequence ID" value="HHJ80062.1"/>
    <property type="molecule type" value="Genomic_DNA"/>
</dbReference>
<organism evidence="11">
    <name type="scientific">Candidatus Tenderia electrophaga</name>
    <dbReference type="NCBI Taxonomy" id="1748243"/>
    <lineage>
        <taxon>Bacteria</taxon>
        <taxon>Pseudomonadati</taxon>
        <taxon>Pseudomonadota</taxon>
        <taxon>Gammaproteobacteria</taxon>
        <taxon>Candidatus Tenderiales</taxon>
        <taxon>Candidatus Tenderiaceae</taxon>
        <taxon>Candidatus Tenderia</taxon>
    </lineage>
</organism>
<reference evidence="11" key="1">
    <citation type="journal article" date="2020" name="mSystems">
        <title>Genome- and Community-Level Interaction Insights into Carbon Utilization and Element Cycling Functions of Hydrothermarchaeota in Hydrothermal Sediment.</title>
        <authorList>
            <person name="Zhou Z."/>
            <person name="Liu Y."/>
            <person name="Xu W."/>
            <person name="Pan J."/>
            <person name="Luo Z.H."/>
            <person name="Li M."/>
        </authorList>
    </citation>
    <scope>NUCLEOTIDE SEQUENCE [LARGE SCALE GENOMIC DNA]</scope>
    <source>
        <strain evidence="11">HyVt-505</strain>
    </source>
</reference>
<comment type="similarity">
    <text evidence="2">Belongs to the TsaE family.</text>
</comment>
<keyword evidence="9" id="KW-0460">Magnesium</keyword>
<evidence type="ECO:0000256" key="6">
    <source>
        <dbReference type="ARBA" id="ARBA00022723"/>
    </source>
</evidence>
<dbReference type="Gene3D" id="3.40.50.300">
    <property type="entry name" value="P-loop containing nucleotide triphosphate hydrolases"/>
    <property type="match status" value="1"/>
</dbReference>
<evidence type="ECO:0000256" key="7">
    <source>
        <dbReference type="ARBA" id="ARBA00022741"/>
    </source>
</evidence>
<dbReference type="Pfam" id="PF02367">
    <property type="entry name" value="TsaE"/>
    <property type="match status" value="1"/>
</dbReference>
<keyword evidence="4" id="KW-0963">Cytoplasm</keyword>
<evidence type="ECO:0000313" key="11">
    <source>
        <dbReference type="EMBL" id="HHJ80062.1"/>
    </source>
</evidence>
<evidence type="ECO:0000256" key="9">
    <source>
        <dbReference type="ARBA" id="ARBA00022842"/>
    </source>
</evidence>
<dbReference type="PANTHER" id="PTHR33540">
    <property type="entry name" value="TRNA THREONYLCARBAMOYLADENOSINE BIOSYNTHESIS PROTEIN TSAE"/>
    <property type="match status" value="1"/>
</dbReference>
<dbReference type="Proteomes" id="UP000885832">
    <property type="component" value="Unassembled WGS sequence"/>
</dbReference>
<gene>
    <name evidence="11" type="primary">tsaE</name>
    <name evidence="11" type="ORF">ENJ65_00350</name>
</gene>
<comment type="subcellular location">
    <subcellularLocation>
        <location evidence="1">Cytoplasm</location>
    </subcellularLocation>
</comment>
<protein>
    <recommendedName>
        <fullName evidence="3">tRNA threonylcarbamoyladenosine biosynthesis protein TsaE</fullName>
    </recommendedName>
    <alternativeName>
        <fullName evidence="10">t(6)A37 threonylcarbamoyladenosine biosynthesis protein TsaE</fullName>
    </alternativeName>
</protein>
<dbReference type="GO" id="GO:0005737">
    <property type="term" value="C:cytoplasm"/>
    <property type="evidence" value="ECO:0007669"/>
    <property type="project" value="UniProtKB-SubCell"/>
</dbReference>
<dbReference type="AlphaFoldDB" id="A0A832N4J6"/>
<dbReference type="InterPro" id="IPR003442">
    <property type="entry name" value="T6A_TsaE"/>
</dbReference>
<evidence type="ECO:0000256" key="2">
    <source>
        <dbReference type="ARBA" id="ARBA00007599"/>
    </source>
</evidence>
<evidence type="ECO:0000256" key="5">
    <source>
        <dbReference type="ARBA" id="ARBA00022694"/>
    </source>
</evidence>
<dbReference type="InterPro" id="IPR027417">
    <property type="entry name" value="P-loop_NTPase"/>
</dbReference>
<evidence type="ECO:0000256" key="4">
    <source>
        <dbReference type="ARBA" id="ARBA00022490"/>
    </source>
</evidence>
<keyword evidence="8" id="KW-0067">ATP-binding</keyword>
<evidence type="ECO:0000256" key="1">
    <source>
        <dbReference type="ARBA" id="ARBA00004496"/>
    </source>
</evidence>
<sequence>MILIENDPAMRAFAARVAEICPPRCVIYLFGELGAGKSTFARGFLHALGHQGTVRSPTYTLVEPYELATHQVYHMDLYRLADPEELEFLGLRDWLAQDAILLVEWPQKGKGVLPEADLVIEINYAGTAREINLQENAKTGQRFSEKLADLNNN</sequence>
<comment type="caution">
    <text evidence="11">The sequence shown here is derived from an EMBL/GenBank/DDBJ whole genome shotgun (WGS) entry which is preliminary data.</text>
</comment>
<keyword evidence="6" id="KW-0479">Metal-binding</keyword>
<evidence type="ECO:0000256" key="8">
    <source>
        <dbReference type="ARBA" id="ARBA00022840"/>
    </source>
</evidence>
<dbReference type="GO" id="GO:0046872">
    <property type="term" value="F:metal ion binding"/>
    <property type="evidence" value="ECO:0007669"/>
    <property type="project" value="UniProtKB-KW"/>
</dbReference>
<keyword evidence="7" id="KW-0547">Nucleotide-binding</keyword>
<proteinExistence type="inferred from homology"/>